<dbReference type="RefSeq" id="WP_245776983.1">
    <property type="nucleotide sequence ID" value="NZ_FPJE01000004.1"/>
</dbReference>
<gene>
    <name evidence="7" type="ORF">SAMN02927921_00952</name>
</gene>
<organism evidence="7 8">
    <name type="scientific">Sinomicrobium oceani</name>
    <dbReference type="NCBI Taxonomy" id="1150368"/>
    <lineage>
        <taxon>Bacteria</taxon>
        <taxon>Pseudomonadati</taxon>
        <taxon>Bacteroidota</taxon>
        <taxon>Flavobacteriia</taxon>
        <taxon>Flavobacteriales</taxon>
        <taxon>Flavobacteriaceae</taxon>
        <taxon>Sinomicrobium</taxon>
    </lineage>
</organism>
<dbReference type="AlphaFoldDB" id="A0A1K1N1C6"/>
<dbReference type="InterPro" id="IPR003807">
    <property type="entry name" value="DUF202"/>
</dbReference>
<dbReference type="GO" id="GO:0012505">
    <property type="term" value="C:endomembrane system"/>
    <property type="evidence" value="ECO:0007669"/>
    <property type="project" value="UniProtKB-SubCell"/>
</dbReference>
<evidence type="ECO:0000256" key="2">
    <source>
        <dbReference type="ARBA" id="ARBA00022692"/>
    </source>
</evidence>
<keyword evidence="2 5" id="KW-0812">Transmembrane</keyword>
<evidence type="ECO:0000256" key="3">
    <source>
        <dbReference type="ARBA" id="ARBA00022989"/>
    </source>
</evidence>
<sequence length="151" mass="18098">MVILKYYAIFNPEAGRNYSGNNLSEQPPHFAEKAIEQLLTMKKFVPFRKMQLLRFGRDFERDEEMILRDYLSVERTRLSNERTLLSYIRTFLYLILGGITFIQLDDFYNIRYLGILSLFLSVIFLFIGVYRFLLLKKSLKRFHHRPGDRKA</sequence>
<accession>A0A1K1N1C6</accession>
<dbReference type="STRING" id="1150368.SAMN02927921_00952"/>
<evidence type="ECO:0000313" key="7">
    <source>
        <dbReference type="EMBL" id="SFW29242.1"/>
    </source>
</evidence>
<reference evidence="7 8" key="1">
    <citation type="submission" date="2016-11" db="EMBL/GenBank/DDBJ databases">
        <authorList>
            <person name="Jaros S."/>
            <person name="Januszkiewicz K."/>
            <person name="Wedrychowicz H."/>
        </authorList>
    </citation>
    <scope>NUCLEOTIDE SEQUENCE [LARGE SCALE GENOMIC DNA]</scope>
    <source>
        <strain evidence="7 8">CGMCC 1.12145</strain>
    </source>
</reference>
<comment type="subcellular location">
    <subcellularLocation>
        <location evidence="1">Endomembrane system</location>
        <topology evidence="1">Multi-pass membrane protein</topology>
    </subcellularLocation>
</comment>
<dbReference type="Pfam" id="PF02656">
    <property type="entry name" value="DUF202"/>
    <property type="match status" value="1"/>
</dbReference>
<keyword evidence="8" id="KW-1185">Reference proteome</keyword>
<feature type="transmembrane region" description="Helical" evidence="5">
    <location>
        <begin position="110"/>
        <end position="133"/>
    </location>
</feature>
<evidence type="ECO:0000256" key="1">
    <source>
        <dbReference type="ARBA" id="ARBA00004127"/>
    </source>
</evidence>
<evidence type="ECO:0000256" key="5">
    <source>
        <dbReference type="SAM" id="Phobius"/>
    </source>
</evidence>
<name>A0A1K1N1C6_9FLAO</name>
<dbReference type="EMBL" id="FPJE01000004">
    <property type="protein sequence ID" value="SFW29242.1"/>
    <property type="molecule type" value="Genomic_DNA"/>
</dbReference>
<keyword evidence="3 5" id="KW-1133">Transmembrane helix</keyword>
<dbReference type="Proteomes" id="UP000182248">
    <property type="component" value="Unassembled WGS sequence"/>
</dbReference>
<evidence type="ECO:0000259" key="6">
    <source>
        <dbReference type="Pfam" id="PF02656"/>
    </source>
</evidence>
<keyword evidence="4 5" id="KW-0472">Membrane</keyword>
<feature type="transmembrane region" description="Helical" evidence="5">
    <location>
        <begin position="84"/>
        <end position="104"/>
    </location>
</feature>
<protein>
    <recommendedName>
        <fullName evidence="6">DUF202 domain-containing protein</fullName>
    </recommendedName>
</protein>
<feature type="domain" description="DUF202" evidence="6">
    <location>
        <begin position="75"/>
        <end position="134"/>
    </location>
</feature>
<proteinExistence type="predicted"/>
<evidence type="ECO:0000313" key="8">
    <source>
        <dbReference type="Proteomes" id="UP000182248"/>
    </source>
</evidence>
<evidence type="ECO:0000256" key="4">
    <source>
        <dbReference type="ARBA" id="ARBA00023136"/>
    </source>
</evidence>